<dbReference type="PROSITE" id="PS00552">
    <property type="entry name" value="HTH_MERR_1"/>
    <property type="match status" value="1"/>
</dbReference>
<dbReference type="GO" id="GO:0003700">
    <property type="term" value="F:DNA-binding transcription factor activity"/>
    <property type="evidence" value="ECO:0007669"/>
    <property type="project" value="InterPro"/>
</dbReference>
<evidence type="ECO:0000256" key="1">
    <source>
        <dbReference type="ARBA" id="ARBA00023125"/>
    </source>
</evidence>
<dbReference type="PANTHER" id="PTHR30204:SF98">
    <property type="entry name" value="HTH-TYPE TRANSCRIPTIONAL REGULATOR ADHR"/>
    <property type="match status" value="1"/>
</dbReference>
<dbReference type="InterPro" id="IPR047057">
    <property type="entry name" value="MerR_fam"/>
</dbReference>
<dbReference type="SMART" id="SM00422">
    <property type="entry name" value="HTH_MERR"/>
    <property type="match status" value="1"/>
</dbReference>
<dbReference type="PROSITE" id="PS50937">
    <property type="entry name" value="HTH_MERR_2"/>
    <property type="match status" value="1"/>
</dbReference>
<dbReference type="PANTHER" id="PTHR30204">
    <property type="entry name" value="REDOX-CYCLING DRUG-SENSING TRANSCRIPTIONAL ACTIVATOR SOXR"/>
    <property type="match status" value="1"/>
</dbReference>
<dbReference type="AlphaFoldDB" id="A0A4S4FWJ6"/>
<keyword evidence="1" id="KW-0238">DNA-binding</keyword>
<comment type="caution">
    <text evidence="3">The sequence shown here is derived from an EMBL/GenBank/DDBJ whole genome shotgun (WGS) entry which is preliminary data.</text>
</comment>
<dbReference type="GO" id="GO:0003677">
    <property type="term" value="F:DNA binding"/>
    <property type="evidence" value="ECO:0007669"/>
    <property type="project" value="UniProtKB-KW"/>
</dbReference>
<dbReference type="EMBL" id="SSSN01000003">
    <property type="protein sequence ID" value="THG35359.1"/>
    <property type="molecule type" value="Genomic_DNA"/>
</dbReference>
<protein>
    <submittedName>
        <fullName evidence="3">MerR family transcriptional regulator</fullName>
    </submittedName>
</protein>
<dbReference type="SUPFAM" id="SSF46955">
    <property type="entry name" value="Putative DNA-binding domain"/>
    <property type="match status" value="1"/>
</dbReference>
<dbReference type="Proteomes" id="UP000307380">
    <property type="component" value="Unassembled WGS sequence"/>
</dbReference>
<sequence length="127" mass="14354">METTAETHSISQAAERLGLSAHTLRYYERAGLMLVPVDRAGSTHRRYSEQDLAWVEFLTKLRATGMPIARIRDYVDLVRLGDETTADRLELLQRHRIVVAAQLAEVGRSLAAIDTKITIYREKISTS</sequence>
<proteinExistence type="predicted"/>
<dbReference type="OrthoDB" id="5242095at2"/>
<organism evidence="3 4">
    <name type="scientific">Orlajensenia flava</name>
    <dbReference type="NCBI Taxonomy" id="2565934"/>
    <lineage>
        <taxon>Bacteria</taxon>
        <taxon>Bacillati</taxon>
        <taxon>Actinomycetota</taxon>
        <taxon>Actinomycetes</taxon>
        <taxon>Micrococcales</taxon>
        <taxon>Microbacteriaceae</taxon>
        <taxon>Orlajensenia</taxon>
    </lineage>
</organism>
<keyword evidence="4" id="KW-1185">Reference proteome</keyword>
<accession>A0A4S4FWJ6</accession>
<dbReference type="InterPro" id="IPR009061">
    <property type="entry name" value="DNA-bd_dom_put_sf"/>
</dbReference>
<dbReference type="Gene3D" id="1.10.1660.10">
    <property type="match status" value="1"/>
</dbReference>
<evidence type="ECO:0000313" key="3">
    <source>
        <dbReference type="EMBL" id="THG35359.1"/>
    </source>
</evidence>
<dbReference type="InterPro" id="IPR000551">
    <property type="entry name" value="MerR-type_HTH_dom"/>
</dbReference>
<reference evidence="3 4" key="1">
    <citation type="submission" date="2019-04" db="EMBL/GenBank/DDBJ databases">
        <authorList>
            <person name="Jiang L."/>
        </authorList>
    </citation>
    <scope>NUCLEOTIDE SEQUENCE [LARGE SCALE GENOMIC DNA]</scope>
    <source>
        <strain evidence="3 4">YIM 131861</strain>
    </source>
</reference>
<feature type="domain" description="HTH merR-type" evidence="2">
    <location>
        <begin position="7"/>
        <end position="77"/>
    </location>
</feature>
<dbReference type="CDD" id="cd01109">
    <property type="entry name" value="HTH_YyaN"/>
    <property type="match status" value="1"/>
</dbReference>
<dbReference type="Pfam" id="PF13411">
    <property type="entry name" value="MerR_1"/>
    <property type="match status" value="1"/>
</dbReference>
<dbReference type="RefSeq" id="WP_136422699.1">
    <property type="nucleotide sequence ID" value="NZ_SSSN01000003.1"/>
</dbReference>
<name>A0A4S4FWJ6_9MICO</name>
<evidence type="ECO:0000259" key="2">
    <source>
        <dbReference type="PROSITE" id="PS50937"/>
    </source>
</evidence>
<evidence type="ECO:0000313" key="4">
    <source>
        <dbReference type="Proteomes" id="UP000307380"/>
    </source>
</evidence>
<gene>
    <name evidence="3" type="ORF">E6C70_04715</name>
</gene>